<dbReference type="OrthoDB" id="9781034at2"/>
<accession>A0A3R8MUT6</accession>
<dbReference type="SUPFAM" id="SSF52821">
    <property type="entry name" value="Rhodanese/Cell cycle control phosphatase"/>
    <property type="match status" value="2"/>
</dbReference>
<evidence type="ECO:0000313" key="5">
    <source>
        <dbReference type="Proteomes" id="UP000270261"/>
    </source>
</evidence>
<dbReference type="Pfam" id="PF00581">
    <property type="entry name" value="Rhodanese"/>
    <property type="match status" value="2"/>
</dbReference>
<dbReference type="PANTHER" id="PTHR11364">
    <property type="entry name" value="THIOSULFATE SULFERTANSFERASE"/>
    <property type="match status" value="1"/>
</dbReference>
<dbReference type="EMBL" id="RRUE01000001">
    <property type="protein sequence ID" value="RRN45646.1"/>
    <property type="molecule type" value="Genomic_DNA"/>
</dbReference>
<dbReference type="GO" id="GO:0004792">
    <property type="term" value="F:thiosulfate-cyanide sulfurtransferase activity"/>
    <property type="evidence" value="ECO:0007669"/>
    <property type="project" value="TreeGrafter"/>
</dbReference>
<dbReference type="InterPro" id="IPR045078">
    <property type="entry name" value="TST/MPST-like"/>
</dbReference>
<reference evidence="4 5" key="1">
    <citation type="submission" date="2018-11" db="EMBL/GenBank/DDBJ databases">
        <title>Genome sequencing of Lautropia sp. KCOM 2505 (= ChDC F240).</title>
        <authorList>
            <person name="Kook J.-K."/>
            <person name="Park S.-N."/>
            <person name="Lim Y.K."/>
        </authorList>
    </citation>
    <scope>NUCLEOTIDE SEQUENCE [LARGE SCALE GENOMIC DNA]</scope>
    <source>
        <strain evidence="4 5">KCOM 2505</strain>
    </source>
</reference>
<dbReference type="PANTHER" id="PTHR11364:SF27">
    <property type="entry name" value="SULFURTRANSFERASE"/>
    <property type="match status" value="1"/>
</dbReference>
<dbReference type="SMART" id="SM00450">
    <property type="entry name" value="RHOD"/>
    <property type="match status" value="2"/>
</dbReference>
<evidence type="ECO:0000256" key="1">
    <source>
        <dbReference type="ARBA" id="ARBA00022679"/>
    </source>
</evidence>
<organism evidence="4 5">
    <name type="scientific">Lautropia dentalis</name>
    <dbReference type="NCBI Taxonomy" id="2490857"/>
    <lineage>
        <taxon>Bacteria</taxon>
        <taxon>Pseudomonadati</taxon>
        <taxon>Pseudomonadota</taxon>
        <taxon>Betaproteobacteria</taxon>
        <taxon>Burkholderiales</taxon>
        <taxon>Burkholderiaceae</taxon>
        <taxon>Lautropia</taxon>
    </lineage>
</organism>
<proteinExistence type="predicted"/>
<comment type="caution">
    <text evidence="4">The sequence shown here is derived from an EMBL/GenBank/DDBJ whole genome shotgun (WGS) entry which is preliminary data.</text>
</comment>
<dbReference type="InterPro" id="IPR001763">
    <property type="entry name" value="Rhodanese-like_dom"/>
</dbReference>
<protein>
    <submittedName>
        <fullName evidence="4">Sulfurtransferase</fullName>
    </submittedName>
</protein>
<gene>
    <name evidence="4" type="ORF">EHV23_05675</name>
</gene>
<dbReference type="RefSeq" id="WP_125095075.1">
    <property type="nucleotide sequence ID" value="NZ_RRUE01000001.1"/>
</dbReference>
<keyword evidence="5" id="KW-1185">Reference proteome</keyword>
<dbReference type="Proteomes" id="UP000270261">
    <property type="component" value="Unassembled WGS sequence"/>
</dbReference>
<dbReference type="AlphaFoldDB" id="A0A3R8MUT6"/>
<evidence type="ECO:0000259" key="3">
    <source>
        <dbReference type="PROSITE" id="PS50206"/>
    </source>
</evidence>
<dbReference type="PROSITE" id="PS50206">
    <property type="entry name" value="RHODANESE_3"/>
    <property type="match status" value="2"/>
</dbReference>
<keyword evidence="1 4" id="KW-0808">Transferase</keyword>
<evidence type="ECO:0000313" key="4">
    <source>
        <dbReference type="EMBL" id="RRN45646.1"/>
    </source>
</evidence>
<feature type="domain" description="Rhodanese" evidence="3">
    <location>
        <begin position="15"/>
        <end position="134"/>
    </location>
</feature>
<dbReference type="Gene3D" id="3.40.250.10">
    <property type="entry name" value="Rhodanese-like domain"/>
    <property type="match status" value="2"/>
</dbReference>
<dbReference type="CDD" id="cd01448">
    <property type="entry name" value="TST_Repeat_1"/>
    <property type="match status" value="1"/>
</dbReference>
<dbReference type="InterPro" id="IPR036873">
    <property type="entry name" value="Rhodanese-like_dom_sf"/>
</dbReference>
<name>A0A3R8MUT6_9BURK</name>
<evidence type="ECO:0000256" key="2">
    <source>
        <dbReference type="ARBA" id="ARBA00022737"/>
    </source>
</evidence>
<dbReference type="CDD" id="cd01449">
    <property type="entry name" value="TST_Repeat_2"/>
    <property type="match status" value="1"/>
</dbReference>
<keyword evidence="2" id="KW-0677">Repeat</keyword>
<sequence>MSWTTTLSVEELATHLDACILVDCRHRLDDPQAGRRAWEEAHIPTAHFLSIDDDLSGRHDPSLGRHPMPDRAPLREKLAALGLSDDTQLVLYDDQGGAMAGRLWMLARWLGHEKVALLDGGFEAWKRAGYPLTAEPATPRKAGQLSERPSLVQLLNTAQLQAALQDGHSQVVDARGADRYRGENETIDPVAGHIPGALNRPFMQNLRPDGRFKPAEVLRDEWERLLAGRSPEDIIHQCGSGVTANHNLLAMELAGLPGSRLYPPSWSGWISDPARPVAKG</sequence>
<feature type="domain" description="Rhodanese" evidence="3">
    <location>
        <begin position="165"/>
        <end position="278"/>
    </location>
</feature>